<evidence type="ECO:0000313" key="2">
    <source>
        <dbReference type="EMBL" id="MPC47270.1"/>
    </source>
</evidence>
<organism evidence="2 3">
    <name type="scientific">Portunus trituberculatus</name>
    <name type="common">Swimming crab</name>
    <name type="synonym">Neptunus trituberculatus</name>
    <dbReference type="NCBI Taxonomy" id="210409"/>
    <lineage>
        <taxon>Eukaryota</taxon>
        <taxon>Metazoa</taxon>
        <taxon>Ecdysozoa</taxon>
        <taxon>Arthropoda</taxon>
        <taxon>Crustacea</taxon>
        <taxon>Multicrustacea</taxon>
        <taxon>Malacostraca</taxon>
        <taxon>Eumalacostraca</taxon>
        <taxon>Eucarida</taxon>
        <taxon>Decapoda</taxon>
        <taxon>Pleocyemata</taxon>
        <taxon>Brachyura</taxon>
        <taxon>Eubrachyura</taxon>
        <taxon>Portunoidea</taxon>
        <taxon>Portunidae</taxon>
        <taxon>Portuninae</taxon>
        <taxon>Portunus</taxon>
    </lineage>
</organism>
<comment type="caution">
    <text evidence="2">The sequence shown here is derived from an EMBL/GenBank/DDBJ whole genome shotgun (WGS) entry which is preliminary data.</text>
</comment>
<accession>A0A5B7FI29</accession>
<sequence length="100" mass="10510">MRGSSCGDMKPGGGTHILRALPMSSESLESKMLLAESNSSEGSSSKMAWSTGKSSSSSSSSSSLGRLTLGKESELDIEILGKVLHTKLKKLMDLHVVVLI</sequence>
<dbReference type="Proteomes" id="UP000324222">
    <property type="component" value="Unassembled WGS sequence"/>
</dbReference>
<reference evidence="2 3" key="1">
    <citation type="submission" date="2019-05" db="EMBL/GenBank/DDBJ databases">
        <title>Another draft genome of Portunus trituberculatus and its Hox gene families provides insights of decapod evolution.</title>
        <authorList>
            <person name="Jeong J.-H."/>
            <person name="Song I."/>
            <person name="Kim S."/>
            <person name="Choi T."/>
            <person name="Kim D."/>
            <person name="Ryu S."/>
            <person name="Kim W."/>
        </authorList>
    </citation>
    <scope>NUCLEOTIDE SEQUENCE [LARGE SCALE GENOMIC DNA]</scope>
    <source>
        <tissue evidence="2">Muscle</tissue>
    </source>
</reference>
<proteinExistence type="predicted"/>
<dbReference type="EMBL" id="VSRR010007646">
    <property type="protein sequence ID" value="MPC47270.1"/>
    <property type="molecule type" value="Genomic_DNA"/>
</dbReference>
<evidence type="ECO:0000256" key="1">
    <source>
        <dbReference type="SAM" id="MobiDB-lite"/>
    </source>
</evidence>
<name>A0A5B7FI29_PORTR</name>
<evidence type="ECO:0000313" key="3">
    <source>
        <dbReference type="Proteomes" id="UP000324222"/>
    </source>
</evidence>
<protein>
    <submittedName>
        <fullName evidence="2">Uncharacterized protein</fullName>
    </submittedName>
</protein>
<feature type="compositionally biased region" description="Low complexity" evidence="1">
    <location>
        <begin position="30"/>
        <end position="63"/>
    </location>
</feature>
<keyword evidence="3" id="KW-1185">Reference proteome</keyword>
<dbReference type="AlphaFoldDB" id="A0A5B7FI29"/>
<feature type="region of interest" description="Disordered" evidence="1">
    <location>
        <begin position="30"/>
        <end position="67"/>
    </location>
</feature>
<gene>
    <name evidence="2" type="ORF">E2C01_041012</name>
</gene>